<feature type="region of interest" description="Disordered" evidence="1">
    <location>
        <begin position="62"/>
        <end position="90"/>
    </location>
</feature>
<accession>A0A8X6I5E1</accession>
<comment type="caution">
    <text evidence="2">The sequence shown here is derived from an EMBL/GenBank/DDBJ whole genome shotgun (WGS) entry which is preliminary data.</text>
</comment>
<dbReference type="AlphaFoldDB" id="A0A8X6I5E1"/>
<organism evidence="2 3">
    <name type="scientific">Trichonephila inaurata madagascariensis</name>
    <dbReference type="NCBI Taxonomy" id="2747483"/>
    <lineage>
        <taxon>Eukaryota</taxon>
        <taxon>Metazoa</taxon>
        <taxon>Ecdysozoa</taxon>
        <taxon>Arthropoda</taxon>
        <taxon>Chelicerata</taxon>
        <taxon>Arachnida</taxon>
        <taxon>Araneae</taxon>
        <taxon>Araneomorphae</taxon>
        <taxon>Entelegynae</taxon>
        <taxon>Araneoidea</taxon>
        <taxon>Nephilidae</taxon>
        <taxon>Trichonephila</taxon>
        <taxon>Trichonephila inaurata</taxon>
    </lineage>
</organism>
<proteinExistence type="predicted"/>
<keyword evidence="3" id="KW-1185">Reference proteome</keyword>
<feature type="compositionally biased region" description="Polar residues" evidence="1">
    <location>
        <begin position="106"/>
        <end position="121"/>
    </location>
</feature>
<feature type="region of interest" description="Disordered" evidence="1">
    <location>
        <begin position="106"/>
        <end position="134"/>
    </location>
</feature>
<evidence type="ECO:0000313" key="3">
    <source>
        <dbReference type="Proteomes" id="UP000886998"/>
    </source>
</evidence>
<reference evidence="2" key="1">
    <citation type="submission" date="2020-08" db="EMBL/GenBank/DDBJ databases">
        <title>Multicomponent nature underlies the extraordinary mechanical properties of spider dragline silk.</title>
        <authorList>
            <person name="Kono N."/>
            <person name="Nakamura H."/>
            <person name="Mori M."/>
            <person name="Yoshida Y."/>
            <person name="Ohtoshi R."/>
            <person name="Malay A.D."/>
            <person name="Moran D.A.P."/>
            <person name="Tomita M."/>
            <person name="Numata K."/>
            <person name="Arakawa K."/>
        </authorList>
    </citation>
    <scope>NUCLEOTIDE SEQUENCE</scope>
</reference>
<gene>
    <name evidence="2" type="ORF">TNIN_339651</name>
</gene>
<sequence length="181" mass="20754">MTEFHHTLGDKKQIPELEALVKDLIDEKEKLVSELRHIPPCLDTDCLNHPLLKSTVIDPELTNPKIKKQSQKRKTQKENSDGFAFPKKTARPITPTKVLEPVQTQNNFENLTQDPEINVDQTLEKETPKPRSPLPITLRTSKNYRDQLKKITETFPDIKIKTAGDYIKLFANTDDEISLIS</sequence>
<evidence type="ECO:0000256" key="1">
    <source>
        <dbReference type="SAM" id="MobiDB-lite"/>
    </source>
</evidence>
<protein>
    <submittedName>
        <fullName evidence="2">Uncharacterized protein</fullName>
    </submittedName>
</protein>
<name>A0A8X6I5E1_9ARAC</name>
<dbReference type="EMBL" id="BMAV01024255">
    <property type="protein sequence ID" value="GFS31520.1"/>
    <property type="molecule type" value="Genomic_DNA"/>
</dbReference>
<evidence type="ECO:0000313" key="2">
    <source>
        <dbReference type="EMBL" id="GFS31520.1"/>
    </source>
</evidence>
<dbReference type="Proteomes" id="UP000886998">
    <property type="component" value="Unassembled WGS sequence"/>
</dbReference>
<feature type="compositionally biased region" description="Basic residues" evidence="1">
    <location>
        <begin position="65"/>
        <end position="75"/>
    </location>
</feature>